<keyword evidence="5" id="KW-0378">Hydrolase</keyword>
<evidence type="ECO:0000256" key="7">
    <source>
        <dbReference type="ARBA" id="ARBA00023180"/>
    </source>
</evidence>
<feature type="chain" id="PRO_5040838713" description="Aspergillus nuclease S(1)" evidence="8">
    <location>
        <begin position="27"/>
        <end position="294"/>
    </location>
</feature>
<comment type="caution">
    <text evidence="9">The sequence shown here is derived from an EMBL/GenBank/DDBJ whole genome shotgun (WGS) entry which is preliminary data.</text>
</comment>
<keyword evidence="2" id="KW-0540">Nuclease</keyword>
<proteinExistence type="inferred from homology"/>
<evidence type="ECO:0000256" key="6">
    <source>
        <dbReference type="ARBA" id="ARBA00023157"/>
    </source>
</evidence>
<evidence type="ECO:0000256" key="5">
    <source>
        <dbReference type="ARBA" id="ARBA00022801"/>
    </source>
</evidence>
<evidence type="ECO:0000313" key="10">
    <source>
        <dbReference type="Proteomes" id="UP001165085"/>
    </source>
</evidence>
<dbReference type="Pfam" id="PF02265">
    <property type="entry name" value="S1-P1_nuclease"/>
    <property type="match status" value="1"/>
</dbReference>
<evidence type="ECO:0000256" key="1">
    <source>
        <dbReference type="ARBA" id="ARBA00009547"/>
    </source>
</evidence>
<dbReference type="GO" id="GO:0004519">
    <property type="term" value="F:endonuclease activity"/>
    <property type="evidence" value="ECO:0007669"/>
    <property type="project" value="UniProtKB-KW"/>
</dbReference>
<accession>A0A9W7BGM3</accession>
<dbReference type="InterPro" id="IPR008947">
    <property type="entry name" value="PLipase_C/P1_nuclease_dom_sf"/>
</dbReference>
<organism evidence="9 10">
    <name type="scientific">Triparma strigata</name>
    <dbReference type="NCBI Taxonomy" id="1606541"/>
    <lineage>
        <taxon>Eukaryota</taxon>
        <taxon>Sar</taxon>
        <taxon>Stramenopiles</taxon>
        <taxon>Ochrophyta</taxon>
        <taxon>Bolidophyceae</taxon>
        <taxon>Parmales</taxon>
        <taxon>Triparmaceae</taxon>
        <taxon>Triparma</taxon>
    </lineage>
</organism>
<keyword evidence="6" id="KW-1015">Disulfide bond</keyword>
<dbReference type="PANTHER" id="PTHR33146">
    <property type="entry name" value="ENDONUCLEASE 4"/>
    <property type="match status" value="1"/>
</dbReference>
<dbReference type="SUPFAM" id="SSF48537">
    <property type="entry name" value="Phospholipase C/P1 nuclease"/>
    <property type="match status" value="1"/>
</dbReference>
<evidence type="ECO:0000256" key="3">
    <source>
        <dbReference type="ARBA" id="ARBA00022723"/>
    </source>
</evidence>
<keyword evidence="7" id="KW-0325">Glycoprotein</keyword>
<dbReference type="AlphaFoldDB" id="A0A9W7BGM3"/>
<keyword evidence="8" id="KW-0732">Signal</keyword>
<dbReference type="GO" id="GO:0003676">
    <property type="term" value="F:nucleic acid binding"/>
    <property type="evidence" value="ECO:0007669"/>
    <property type="project" value="InterPro"/>
</dbReference>
<evidence type="ECO:0000313" key="9">
    <source>
        <dbReference type="EMBL" id="GMH90111.1"/>
    </source>
</evidence>
<feature type="signal peptide" evidence="8">
    <location>
        <begin position="1"/>
        <end position="26"/>
    </location>
</feature>
<dbReference type="GO" id="GO:0016788">
    <property type="term" value="F:hydrolase activity, acting on ester bonds"/>
    <property type="evidence" value="ECO:0007669"/>
    <property type="project" value="InterPro"/>
</dbReference>
<dbReference type="Gene3D" id="1.10.575.10">
    <property type="entry name" value="P1 Nuclease"/>
    <property type="match status" value="1"/>
</dbReference>
<evidence type="ECO:0000256" key="8">
    <source>
        <dbReference type="SAM" id="SignalP"/>
    </source>
</evidence>
<dbReference type="EMBL" id="BRXY01000367">
    <property type="protein sequence ID" value="GMH90111.1"/>
    <property type="molecule type" value="Genomic_DNA"/>
</dbReference>
<dbReference type="GO" id="GO:0046872">
    <property type="term" value="F:metal ion binding"/>
    <property type="evidence" value="ECO:0007669"/>
    <property type="project" value="UniProtKB-KW"/>
</dbReference>
<dbReference type="OrthoDB" id="441446at2759"/>
<dbReference type="InterPro" id="IPR003154">
    <property type="entry name" value="S1/P1nuclease"/>
</dbReference>
<protein>
    <recommendedName>
        <fullName evidence="11">Aspergillus nuclease S(1)</fullName>
    </recommendedName>
</protein>
<evidence type="ECO:0000256" key="2">
    <source>
        <dbReference type="ARBA" id="ARBA00022722"/>
    </source>
</evidence>
<comment type="similarity">
    <text evidence="1">Belongs to the nuclease type I family.</text>
</comment>
<gene>
    <name evidence="9" type="ORF">TrST_g1869</name>
</gene>
<reference evidence="10" key="1">
    <citation type="journal article" date="2023" name="Commun. Biol.">
        <title>Genome analysis of Parmales, the sister group of diatoms, reveals the evolutionary specialization of diatoms from phago-mixotrophs to photoautotrophs.</title>
        <authorList>
            <person name="Ban H."/>
            <person name="Sato S."/>
            <person name="Yoshikawa S."/>
            <person name="Yamada K."/>
            <person name="Nakamura Y."/>
            <person name="Ichinomiya M."/>
            <person name="Sato N."/>
            <person name="Blanc-Mathieu R."/>
            <person name="Endo H."/>
            <person name="Kuwata A."/>
            <person name="Ogata H."/>
        </authorList>
    </citation>
    <scope>NUCLEOTIDE SEQUENCE [LARGE SCALE GENOMIC DNA]</scope>
    <source>
        <strain evidence="10">NIES 3701</strain>
    </source>
</reference>
<evidence type="ECO:0008006" key="11">
    <source>
        <dbReference type="Google" id="ProtNLM"/>
    </source>
</evidence>
<dbReference type="GO" id="GO:0006308">
    <property type="term" value="P:DNA catabolic process"/>
    <property type="evidence" value="ECO:0007669"/>
    <property type="project" value="InterPro"/>
</dbReference>
<keyword evidence="10" id="KW-1185">Reference proteome</keyword>
<keyword evidence="4" id="KW-0255">Endonuclease</keyword>
<name>A0A9W7BGM3_9STRA</name>
<dbReference type="PANTHER" id="PTHR33146:SF26">
    <property type="entry name" value="ENDONUCLEASE 4"/>
    <property type="match status" value="1"/>
</dbReference>
<evidence type="ECO:0000256" key="4">
    <source>
        <dbReference type="ARBA" id="ARBA00022759"/>
    </source>
</evidence>
<sequence length="294" mass="32674">MLFNHFFPATILVLVLVASKPQPSVGWGSAGHRLVGHLADSLLSDGNATSFLQEILGNETLMDVANWADKVTKSEPWSMPLHFINVQSCSSDSCVFVPSRDCPNDMCVSGAVNNYTSRTLNRLDSTSAYDDLRFLVHFLGDIHQPLHCAKDSDKGGNTIKPVHYDVTDQGSEFSLHQIWDFGIIENVMSEEFNGDVASYGGYLLSLLQTDFEDEVEGWKCDVIGEKQCSEKWGQESVDMAMEYSYLDASGNLIHDEYTVEEEYVASSRKVIEKRLAQGGVRLANIIESIVEKQS</sequence>
<dbReference type="CDD" id="cd11010">
    <property type="entry name" value="S1-P1_nuclease"/>
    <property type="match status" value="1"/>
</dbReference>
<keyword evidence="3" id="KW-0479">Metal-binding</keyword>
<dbReference type="Proteomes" id="UP001165085">
    <property type="component" value="Unassembled WGS sequence"/>
</dbReference>